<feature type="compositionally biased region" description="Low complexity" evidence="1">
    <location>
        <begin position="167"/>
        <end position="180"/>
    </location>
</feature>
<comment type="caution">
    <text evidence="2">The sequence shown here is derived from an EMBL/GenBank/DDBJ whole genome shotgun (WGS) entry which is preliminary data.</text>
</comment>
<name>A0A8J7CET5_9PROT</name>
<keyword evidence="3" id="KW-1185">Reference proteome</keyword>
<dbReference type="SUPFAM" id="SSF81901">
    <property type="entry name" value="HCP-like"/>
    <property type="match status" value="4"/>
</dbReference>
<proteinExistence type="predicted"/>
<evidence type="ECO:0000256" key="1">
    <source>
        <dbReference type="SAM" id="MobiDB-lite"/>
    </source>
</evidence>
<dbReference type="RefSeq" id="WP_192534801.1">
    <property type="nucleotide sequence ID" value="NZ_JACZHT010000007.1"/>
</dbReference>
<dbReference type="InterPro" id="IPR050767">
    <property type="entry name" value="Sel1_AlgK"/>
</dbReference>
<dbReference type="Gene3D" id="1.25.40.10">
    <property type="entry name" value="Tetratricopeptide repeat domain"/>
    <property type="match status" value="3"/>
</dbReference>
<dbReference type="PANTHER" id="PTHR11102">
    <property type="entry name" value="SEL-1-LIKE PROTEIN"/>
    <property type="match status" value="1"/>
</dbReference>
<dbReference type="EMBL" id="JACZHT010000007">
    <property type="protein sequence ID" value="MBE1237789.1"/>
    <property type="molecule type" value="Genomic_DNA"/>
</dbReference>
<gene>
    <name evidence="2" type="ORF">IHV25_09035</name>
</gene>
<evidence type="ECO:0000313" key="2">
    <source>
        <dbReference type="EMBL" id="MBE1237789.1"/>
    </source>
</evidence>
<reference evidence="2" key="1">
    <citation type="submission" date="2020-10" db="EMBL/GenBank/DDBJ databases">
        <title>Genome sequence of the unusual species of purple photosynthetic bacteria, Phaeovibrio sulfidiphilus DSM 23193, type strain.</title>
        <authorList>
            <person name="Kyndt J.A."/>
            <person name="Meyer T.E."/>
        </authorList>
    </citation>
    <scope>NUCLEOTIDE SEQUENCE</scope>
    <source>
        <strain evidence="2">DSM 23193</strain>
    </source>
</reference>
<dbReference type="Pfam" id="PF08238">
    <property type="entry name" value="Sel1"/>
    <property type="match status" value="10"/>
</dbReference>
<dbReference type="InterPro" id="IPR011990">
    <property type="entry name" value="TPR-like_helical_dom_sf"/>
</dbReference>
<organism evidence="2 3">
    <name type="scientific">Phaeovibrio sulfidiphilus</name>
    <dbReference type="NCBI Taxonomy" id="1220600"/>
    <lineage>
        <taxon>Bacteria</taxon>
        <taxon>Pseudomonadati</taxon>
        <taxon>Pseudomonadota</taxon>
        <taxon>Alphaproteobacteria</taxon>
        <taxon>Rhodospirillales</taxon>
        <taxon>Rhodospirillaceae</taxon>
        <taxon>Phaeovibrio</taxon>
    </lineage>
</organism>
<feature type="region of interest" description="Disordered" evidence="1">
    <location>
        <begin position="508"/>
        <end position="549"/>
    </location>
</feature>
<feature type="compositionally biased region" description="Gly residues" evidence="1">
    <location>
        <begin position="520"/>
        <end position="529"/>
    </location>
</feature>
<dbReference type="Proteomes" id="UP000631034">
    <property type="component" value="Unassembled WGS sequence"/>
</dbReference>
<dbReference type="SMART" id="SM00671">
    <property type="entry name" value="SEL1"/>
    <property type="match status" value="9"/>
</dbReference>
<evidence type="ECO:0000313" key="3">
    <source>
        <dbReference type="Proteomes" id="UP000631034"/>
    </source>
</evidence>
<dbReference type="AlphaFoldDB" id="A0A8J7CET5"/>
<dbReference type="PANTHER" id="PTHR11102:SF160">
    <property type="entry name" value="ERAD-ASSOCIATED E3 UBIQUITIN-PROTEIN LIGASE COMPONENT HRD3"/>
    <property type="match status" value="1"/>
</dbReference>
<protein>
    <submittedName>
        <fullName evidence="2">Sel1 repeat family protein</fullName>
    </submittedName>
</protein>
<feature type="region of interest" description="Disordered" evidence="1">
    <location>
        <begin position="158"/>
        <end position="182"/>
    </location>
</feature>
<dbReference type="InterPro" id="IPR006597">
    <property type="entry name" value="Sel1-like"/>
</dbReference>
<sequence>MTHATGGKHPTSADIESLRRAARARDPVAMAALGARLLVGFPGDPPQTRDPAQGRQLLEEAARLGHAEACATLAAAFGSGNWGVARDGQKAFAYWKQAALNPHDHLAHYTVAEHLDFGLVGERDPHEALLWYMKASEAEPPYGPVASLRVGRAFERGEGPVSDARTGSDTVSDTGSGSATMSFGTPDPEAAFYWYSKAARHDDPEAWYRLGLLYEAGRGVPPDPLEAVACYERARNNHVPALRRLGDLALAGAGGARPDPARAFALYREARTREPEATWGVRACILLERGEGVAADPEAARQGLAGLAAAGCQSATFYLEHIFGAALDPHGTKDPEAGTWMEIARKGIPEAQHHLAYLHLFGHGVAEDPHKALELFYEAAQQGYAPSLHALAERHASGDGTPDDPVSAFEWYLKAAHAGVAAAQTRVGTILENGGLPGRCPFMGIFSPLPWYELAAGASDPGALYALGLLYAKGRWVETDPSRARELIGQAAELGHPLARAWCDGECGAGPDPQADTVGGADGTAGGGPAESPDGAREAASDGGTDPAP</sequence>
<accession>A0A8J7CET5</accession>